<evidence type="ECO:0000256" key="7">
    <source>
        <dbReference type="ARBA" id="ARBA00023065"/>
    </source>
</evidence>
<keyword evidence="7" id="KW-0406">Ion transport</keyword>
<keyword evidence="16" id="KW-0675">Receptor</keyword>
<evidence type="ECO:0000313" key="16">
    <source>
        <dbReference type="EMBL" id="KAA1194320.1"/>
    </source>
</evidence>
<dbReference type="InterPro" id="IPR000531">
    <property type="entry name" value="Beta-barrel_TonB"/>
</dbReference>
<sequence length="786" mass="87481">MNTKHRIMAAAVCAATTSLPVVAESMLEEVIVTAQKRETGLQDTSIAITALSGDALDDLNITSAGDYEALVPSLSVREEPSRLFLRGIGRVTNTLGTEPGIGLYRDGIYSSELNELNRSTSLTTERIEVLRGPQGTLFGRNTSGGAINIISKRPTENFEHQVRGTIGNYDRLDWGVSSSGPITDALGYRVYAKQQTRDGYIENISGKDIWDQDNRSWGAQLSWDVSDTFNIWFSYASDETDDYRNGLLANGTLITPYITDQVTQDGFFLSEQFGWDKENPTLKDPYKVDYNDALRTRDYRSNKYATHLTWDLSSVTLKYIGSYSENDWEAENGDFGFTSNPDVRGLEYSGQFQDSQSHEIQLLSASDGALQWVVGFYYYESDKDQPYIASTPTADPLEYAILVADATNPAAELFFNPGRRQVDQFTSLETESKAVYADGNYSFNPEWKLTLGVRYTEDEKDGYEAQTIIADPRVAFVAPGVSAYDALKPLWNAYGFPENCCGFLDREQETFNRRLKDDWSNVSGRMVLDYTPNDDILLYASIANGYKAGGFNLGPVQPDGSFDEETVLSYELGFKGTFADVLRVNAAAFFYTYDDMQVQTNTIINGLLVEQLVNAGESEVKGLEIEATWLATENLTLMANYSYLDGEYTEFDGQIDTISGDGPGDEQDLSGNPLTQAPKNKVYLNAAYAIPTQSIGEFVLSGAYSWVDERQYDAFNTDATLGDSYYRVDAMATWFSPSQDLRVILAGRNLTEEETYMSLERLNSAGAVVGFPNAPRTYSLEVQYSF</sequence>
<dbReference type="CDD" id="cd01347">
    <property type="entry name" value="ligand_gated_channel"/>
    <property type="match status" value="1"/>
</dbReference>
<evidence type="ECO:0000256" key="12">
    <source>
        <dbReference type="RuleBase" id="RU003357"/>
    </source>
</evidence>
<keyword evidence="4" id="KW-0410">Iron transport</keyword>
<keyword evidence="10 11" id="KW-0998">Cell outer membrane</keyword>
<dbReference type="Pfam" id="PF00593">
    <property type="entry name" value="TonB_dep_Rec_b-barrel"/>
    <property type="match status" value="1"/>
</dbReference>
<feature type="chain" id="PRO_5022871412" evidence="13">
    <location>
        <begin position="24"/>
        <end position="786"/>
    </location>
</feature>
<feature type="domain" description="TonB-dependent receptor-like beta-barrel" evidence="14">
    <location>
        <begin position="291"/>
        <end position="750"/>
    </location>
</feature>
<evidence type="ECO:0000256" key="8">
    <source>
        <dbReference type="ARBA" id="ARBA00023077"/>
    </source>
</evidence>
<keyword evidence="3 11" id="KW-1134">Transmembrane beta strand</keyword>
<evidence type="ECO:0000256" key="4">
    <source>
        <dbReference type="ARBA" id="ARBA00022496"/>
    </source>
</evidence>
<feature type="signal peptide" evidence="13">
    <location>
        <begin position="1"/>
        <end position="23"/>
    </location>
</feature>
<dbReference type="GO" id="GO:0006826">
    <property type="term" value="P:iron ion transport"/>
    <property type="evidence" value="ECO:0007669"/>
    <property type="project" value="UniProtKB-KW"/>
</dbReference>
<keyword evidence="9 11" id="KW-0472">Membrane</keyword>
<evidence type="ECO:0000256" key="5">
    <source>
        <dbReference type="ARBA" id="ARBA00022692"/>
    </source>
</evidence>
<feature type="domain" description="TonB-dependent receptor plug" evidence="15">
    <location>
        <begin position="41"/>
        <end position="146"/>
    </location>
</feature>
<dbReference type="InterPro" id="IPR036942">
    <property type="entry name" value="Beta-barrel_TonB_sf"/>
</dbReference>
<dbReference type="Pfam" id="PF07715">
    <property type="entry name" value="Plug"/>
    <property type="match status" value="1"/>
</dbReference>
<evidence type="ECO:0000256" key="3">
    <source>
        <dbReference type="ARBA" id="ARBA00022452"/>
    </source>
</evidence>
<dbReference type="Proteomes" id="UP000323708">
    <property type="component" value="Unassembled WGS sequence"/>
</dbReference>
<dbReference type="InterPro" id="IPR039426">
    <property type="entry name" value="TonB-dep_rcpt-like"/>
</dbReference>
<comment type="similarity">
    <text evidence="11 12">Belongs to the TonB-dependent receptor family.</text>
</comment>
<comment type="subcellular location">
    <subcellularLocation>
        <location evidence="1 11">Cell outer membrane</location>
        <topology evidence="1 11">Multi-pass membrane protein</topology>
    </subcellularLocation>
</comment>
<protein>
    <submittedName>
        <fullName evidence="16">TonB-dependent receptor</fullName>
    </submittedName>
</protein>
<accession>A0A5B0X4K5</accession>
<reference evidence="16 17" key="1">
    <citation type="submission" date="2019-09" db="EMBL/GenBank/DDBJ databases">
        <authorList>
            <person name="Chen X.-Y."/>
        </authorList>
    </citation>
    <scope>NUCLEOTIDE SEQUENCE [LARGE SCALE GENOMIC DNA]</scope>
    <source>
        <strain evidence="16 17">NY5</strain>
    </source>
</reference>
<comment type="caution">
    <text evidence="16">The sequence shown here is derived from an EMBL/GenBank/DDBJ whole genome shotgun (WGS) entry which is preliminary data.</text>
</comment>
<keyword evidence="8 12" id="KW-0798">TonB box</keyword>
<evidence type="ECO:0000256" key="1">
    <source>
        <dbReference type="ARBA" id="ARBA00004571"/>
    </source>
</evidence>
<dbReference type="Gene3D" id="2.40.170.20">
    <property type="entry name" value="TonB-dependent receptor, beta-barrel domain"/>
    <property type="match status" value="1"/>
</dbReference>
<dbReference type="PANTHER" id="PTHR32552">
    <property type="entry name" value="FERRICHROME IRON RECEPTOR-RELATED"/>
    <property type="match status" value="1"/>
</dbReference>
<dbReference type="GO" id="GO:0009279">
    <property type="term" value="C:cell outer membrane"/>
    <property type="evidence" value="ECO:0007669"/>
    <property type="project" value="UniProtKB-SubCell"/>
</dbReference>
<dbReference type="EMBL" id="VTUX01000001">
    <property type="protein sequence ID" value="KAA1194320.1"/>
    <property type="molecule type" value="Genomic_DNA"/>
</dbReference>
<evidence type="ECO:0000256" key="9">
    <source>
        <dbReference type="ARBA" id="ARBA00023136"/>
    </source>
</evidence>
<evidence type="ECO:0000256" key="10">
    <source>
        <dbReference type="ARBA" id="ARBA00023237"/>
    </source>
</evidence>
<keyword evidence="13" id="KW-0732">Signal</keyword>
<name>A0A5B0X4K5_9GAMM</name>
<proteinExistence type="inferred from homology"/>
<keyword evidence="5 11" id="KW-0812">Transmembrane</keyword>
<evidence type="ECO:0000256" key="2">
    <source>
        <dbReference type="ARBA" id="ARBA00022448"/>
    </source>
</evidence>
<keyword evidence="2 11" id="KW-0813">Transport</keyword>
<gene>
    <name evidence="16" type="ORF">F0M18_02490</name>
</gene>
<dbReference type="PROSITE" id="PS52016">
    <property type="entry name" value="TONB_DEPENDENT_REC_3"/>
    <property type="match status" value="1"/>
</dbReference>
<keyword evidence="17" id="KW-1185">Reference proteome</keyword>
<evidence type="ECO:0000259" key="15">
    <source>
        <dbReference type="Pfam" id="PF07715"/>
    </source>
</evidence>
<evidence type="ECO:0000313" key="17">
    <source>
        <dbReference type="Proteomes" id="UP000323708"/>
    </source>
</evidence>
<evidence type="ECO:0000259" key="14">
    <source>
        <dbReference type="Pfam" id="PF00593"/>
    </source>
</evidence>
<evidence type="ECO:0000256" key="11">
    <source>
        <dbReference type="PROSITE-ProRule" id="PRU01360"/>
    </source>
</evidence>
<dbReference type="SUPFAM" id="SSF56935">
    <property type="entry name" value="Porins"/>
    <property type="match status" value="1"/>
</dbReference>
<dbReference type="PANTHER" id="PTHR32552:SF81">
    <property type="entry name" value="TONB-DEPENDENT OUTER MEMBRANE RECEPTOR"/>
    <property type="match status" value="1"/>
</dbReference>
<dbReference type="RefSeq" id="WP_149609789.1">
    <property type="nucleotide sequence ID" value="NZ_VTUX01000001.1"/>
</dbReference>
<dbReference type="AlphaFoldDB" id="A0A5B0X4K5"/>
<keyword evidence="6" id="KW-0408">Iron</keyword>
<dbReference type="InterPro" id="IPR012910">
    <property type="entry name" value="Plug_dom"/>
</dbReference>
<organism evidence="16 17">
    <name type="scientific">Pseudohalioglobus sediminis</name>
    <dbReference type="NCBI Taxonomy" id="2606449"/>
    <lineage>
        <taxon>Bacteria</taxon>
        <taxon>Pseudomonadati</taxon>
        <taxon>Pseudomonadota</taxon>
        <taxon>Gammaproteobacteria</taxon>
        <taxon>Cellvibrionales</taxon>
        <taxon>Halieaceae</taxon>
        <taxon>Pseudohalioglobus</taxon>
    </lineage>
</organism>
<evidence type="ECO:0000256" key="6">
    <source>
        <dbReference type="ARBA" id="ARBA00023004"/>
    </source>
</evidence>
<evidence type="ECO:0000256" key="13">
    <source>
        <dbReference type="SAM" id="SignalP"/>
    </source>
</evidence>